<accession>S4XDV2</accession>
<dbReference type="PATRIC" id="fig|1200352.3.peg.1084"/>
<gene>
    <name evidence="1" type="ORF">A606_05360</name>
</gene>
<dbReference type="AlphaFoldDB" id="S4XDV2"/>
<dbReference type="Proteomes" id="UP000014809">
    <property type="component" value="Chromosome"/>
</dbReference>
<evidence type="ECO:0000313" key="2">
    <source>
        <dbReference type="Proteomes" id="UP000014809"/>
    </source>
</evidence>
<evidence type="ECO:0008006" key="3">
    <source>
        <dbReference type="Google" id="ProtNLM"/>
    </source>
</evidence>
<dbReference type="KEGG" id="cter:A606_05360"/>
<evidence type="ECO:0000313" key="1">
    <source>
        <dbReference type="EMBL" id="AGP30719.1"/>
    </source>
</evidence>
<name>S4XDV2_9CORY</name>
<reference evidence="1 2" key="1">
    <citation type="submission" date="2012-06" db="EMBL/GenBank/DDBJ databases">
        <title>Complete genome sequence of Corynebacterium terpenotabidum Y-11 (=DSM 44721).</title>
        <authorList>
            <person name="Ruckert C."/>
            <person name="Albersmeier A."/>
            <person name="Al-Dilaimi A."/>
            <person name="Szczepanowski R."/>
            <person name="Kalinowski J."/>
        </authorList>
    </citation>
    <scope>NUCLEOTIDE SEQUENCE [LARGE SCALE GENOMIC DNA]</scope>
    <source>
        <strain evidence="1 2">Y-11</strain>
    </source>
</reference>
<protein>
    <recommendedName>
        <fullName evidence="3">DUF732 domain-containing protein</fullName>
    </recommendedName>
</protein>
<sequence>MAVVIVIGLVIAGVAANEDGTASDAEDRPTGTTSAASGELTYAETQFLRGVSPLVKRYATDEEILRQADYICSELESGDTSDIQTALVVTATQWATWTGGEAPTRDGSSYSFSEELATDALGFMLDTEDAFCPGAFPDLSGVAS</sequence>
<dbReference type="HOGENOM" id="CLU_1793251_0_0_11"/>
<organism evidence="1 2">
    <name type="scientific">Corynebacterium terpenotabidum Y-11</name>
    <dbReference type="NCBI Taxonomy" id="1200352"/>
    <lineage>
        <taxon>Bacteria</taxon>
        <taxon>Bacillati</taxon>
        <taxon>Actinomycetota</taxon>
        <taxon>Actinomycetes</taxon>
        <taxon>Mycobacteriales</taxon>
        <taxon>Corynebacteriaceae</taxon>
        <taxon>Corynebacterium</taxon>
    </lineage>
</organism>
<dbReference type="EMBL" id="CP003696">
    <property type="protein sequence ID" value="AGP30719.1"/>
    <property type="molecule type" value="Genomic_DNA"/>
</dbReference>
<keyword evidence="2" id="KW-1185">Reference proteome</keyword>
<proteinExistence type="predicted"/>